<evidence type="ECO:0008006" key="3">
    <source>
        <dbReference type="Google" id="ProtNLM"/>
    </source>
</evidence>
<evidence type="ECO:0000313" key="1">
    <source>
        <dbReference type="EMBL" id="SMP81187.1"/>
    </source>
</evidence>
<dbReference type="Gene3D" id="1.10.357.10">
    <property type="entry name" value="Tetracycline Repressor, domain 2"/>
    <property type="match status" value="1"/>
</dbReference>
<comment type="caution">
    <text evidence="1">The sequence shown here is derived from an EMBL/GenBank/DDBJ whole genome shotgun (WGS) entry which is preliminary data.</text>
</comment>
<gene>
    <name evidence="1" type="ORF">SAMN06296065_11658</name>
</gene>
<organism evidence="1 2">
    <name type="scientific">Novosphingobium panipatense</name>
    <dbReference type="NCBI Taxonomy" id="428991"/>
    <lineage>
        <taxon>Bacteria</taxon>
        <taxon>Pseudomonadati</taxon>
        <taxon>Pseudomonadota</taxon>
        <taxon>Alphaproteobacteria</taxon>
        <taxon>Sphingomonadales</taxon>
        <taxon>Sphingomonadaceae</taxon>
        <taxon>Novosphingobium</taxon>
    </lineage>
</organism>
<reference evidence="1 2" key="1">
    <citation type="submission" date="2017-05" db="EMBL/GenBank/DDBJ databases">
        <authorList>
            <person name="Varghese N."/>
            <person name="Submissions S."/>
        </authorList>
    </citation>
    <scope>NUCLEOTIDE SEQUENCE [LARGE SCALE GENOMIC DNA]</scope>
    <source>
        <strain evidence="1 2">SM16</strain>
    </source>
</reference>
<dbReference type="InterPro" id="IPR036271">
    <property type="entry name" value="Tet_transcr_reg_TetR-rel_C_sf"/>
</dbReference>
<name>A0ABY1QUG9_9SPHN</name>
<keyword evidence="2" id="KW-1185">Reference proteome</keyword>
<proteinExistence type="predicted"/>
<sequence>MIVDLDDQLGFDIATVVKTRLHLRAECANPGRLHDLYKPILEEALETLCTLLTQLEANGEIGLKAPARQTALAISSFIDGMLWTALAMDRPLEDLKPELAAGIDNFVDPGKTLGQTS</sequence>
<dbReference type="Proteomes" id="UP001157910">
    <property type="component" value="Unassembled WGS sequence"/>
</dbReference>
<dbReference type="RefSeq" id="WP_283407068.1">
    <property type="nucleotide sequence ID" value="NZ_FXUI01000016.1"/>
</dbReference>
<evidence type="ECO:0000313" key="2">
    <source>
        <dbReference type="Proteomes" id="UP001157910"/>
    </source>
</evidence>
<dbReference type="SUPFAM" id="SSF48498">
    <property type="entry name" value="Tetracyclin repressor-like, C-terminal domain"/>
    <property type="match status" value="1"/>
</dbReference>
<dbReference type="EMBL" id="FXUI01000016">
    <property type="protein sequence ID" value="SMP81187.1"/>
    <property type="molecule type" value="Genomic_DNA"/>
</dbReference>
<accession>A0ABY1QUG9</accession>
<protein>
    <recommendedName>
        <fullName evidence="3">TetR family transcriptional regulator</fullName>
    </recommendedName>
</protein>